<feature type="transmembrane region" description="Helical" evidence="1">
    <location>
        <begin position="15"/>
        <end position="32"/>
    </location>
</feature>
<protein>
    <submittedName>
        <fullName evidence="2">Bacterial membrane protein YfhO</fullName>
    </submittedName>
</protein>
<reference evidence="2 3" key="1">
    <citation type="journal article" date="2015" name="Genome Announc.">
        <title>Expanding the biotechnology potential of lactobacilli through comparative genomics of 213 strains and associated genera.</title>
        <authorList>
            <person name="Sun Z."/>
            <person name="Harris H.M."/>
            <person name="McCann A."/>
            <person name="Guo C."/>
            <person name="Argimon S."/>
            <person name="Zhang W."/>
            <person name="Yang X."/>
            <person name="Jeffery I.B."/>
            <person name="Cooney J.C."/>
            <person name="Kagawa T.F."/>
            <person name="Liu W."/>
            <person name="Song Y."/>
            <person name="Salvetti E."/>
            <person name="Wrobel A."/>
            <person name="Rasinkangas P."/>
            <person name="Parkhill J."/>
            <person name="Rea M.C."/>
            <person name="O'Sullivan O."/>
            <person name="Ritari J."/>
            <person name="Douillard F.P."/>
            <person name="Paul Ross R."/>
            <person name="Yang R."/>
            <person name="Briner A.E."/>
            <person name="Felis G.E."/>
            <person name="de Vos W.M."/>
            <person name="Barrangou R."/>
            <person name="Klaenhammer T.R."/>
            <person name="Caufield P.W."/>
            <person name="Cui Y."/>
            <person name="Zhang H."/>
            <person name="O'Toole P.W."/>
        </authorList>
    </citation>
    <scope>NUCLEOTIDE SEQUENCE [LARGE SCALE GENOMIC DNA]</scope>
    <source>
        <strain evidence="2 3">DSM 24301</strain>
    </source>
</reference>
<keyword evidence="1" id="KW-0472">Membrane</keyword>
<feature type="transmembrane region" description="Helical" evidence="1">
    <location>
        <begin position="139"/>
        <end position="158"/>
    </location>
</feature>
<evidence type="ECO:0000313" key="3">
    <source>
        <dbReference type="Proteomes" id="UP000050969"/>
    </source>
</evidence>
<feature type="transmembrane region" description="Helical" evidence="1">
    <location>
        <begin position="239"/>
        <end position="259"/>
    </location>
</feature>
<dbReference type="STRING" id="1293598.IV56_GL002167"/>
<feature type="transmembrane region" description="Helical" evidence="1">
    <location>
        <begin position="193"/>
        <end position="219"/>
    </location>
</feature>
<keyword evidence="1" id="KW-1133">Transmembrane helix</keyword>
<dbReference type="AlphaFoldDB" id="A0A0R2MQ56"/>
<feature type="transmembrane region" description="Helical" evidence="1">
    <location>
        <begin position="330"/>
        <end position="352"/>
    </location>
</feature>
<organism evidence="2 3">
    <name type="scientific">Lacticaseibacillus saniviri JCM 17471 = DSM 24301</name>
    <dbReference type="NCBI Taxonomy" id="1293598"/>
    <lineage>
        <taxon>Bacteria</taxon>
        <taxon>Bacillati</taxon>
        <taxon>Bacillota</taxon>
        <taxon>Bacilli</taxon>
        <taxon>Lactobacillales</taxon>
        <taxon>Lactobacillaceae</taxon>
        <taxon>Lacticaseibacillus</taxon>
    </lineage>
</organism>
<feature type="transmembrane region" description="Helical" evidence="1">
    <location>
        <begin position="358"/>
        <end position="375"/>
    </location>
</feature>
<dbReference type="PANTHER" id="PTHR38454">
    <property type="entry name" value="INTEGRAL MEMBRANE PROTEIN-RELATED"/>
    <property type="match status" value="1"/>
</dbReference>
<gene>
    <name evidence="2" type="ORF">IV56_GL002167</name>
</gene>
<feature type="transmembrane region" description="Helical" evidence="1">
    <location>
        <begin position="840"/>
        <end position="859"/>
    </location>
</feature>
<evidence type="ECO:0000256" key="1">
    <source>
        <dbReference type="SAM" id="Phobius"/>
    </source>
</evidence>
<dbReference type="Proteomes" id="UP000050969">
    <property type="component" value="Unassembled WGS sequence"/>
</dbReference>
<sequence length="867" mass="97935">MWDGLANMKKQRGALAPWLITSLIVAMMYFVLSWRAGTNQLVGGSILSGDLSQQYLSFFQYYRHVLFGGFDQMGYSLSNGMGGLMAGNWAYYLLSPFNLITLIFPATHLPEALYVLIWLKISLAGGAMTWLLQKWLPKLHTSYAVALGITYGLMSFILNYQSNLMWLDGIVLLPIVMWAMLQLLRGKSWVPYTLILTLVMICNYYMGYMIAAFLVLYFILYSIDEFRDWPDFVARGLRFAGASLLSGLMSAVVLVPLVLDITANKSNIHTSMSDMVHQMIRIRPLIPAQLISGQVDPRVPSIFVGTLVVIAALGYFFNRTEKLKTRLLSLALLLIFIASTLMTSLYLFWHGFQEPQSYPYRFIYLMSFWLIVLAARQLASGQWTKRQWQSIGIVLAIFLVYDIWIRHAANLSLGRLAMATVLALALAWLINASRRWPQLRYVIVALVCLEVGYGGTRALQNTHGVAGDSYRTYMKTMTDVLGKATAKTDYGRLEKTFMRGGDRGDSYTYRYQGISAFSSNNDPELADLLSYMGIPAYGYFEAYFGGTQLTDSLFGIRTIVDTTRKTNTKQDFYHYGSREDVHDWPVVAKSGAFTAYRNPNALPLGFASPKHFEMPNFSYVAMLDDQTWLLNNVSGTKRVYFDLLKPHVSYKNARINQSGQYYFLRKKNKHKAASITITYPVKKGVPVYVTVGQQFLDSATISIDGKKVNPYKEATKPTPLGVTPKHKTLKVKITMHDAVIPYKTLQANQLDQKMLKKTMTQLKRGGWQLNTLTSNHISGTITTKKNQRLLTTIPYTSGWTATVDGKPARVYRGIGRFLAVDLTPGKHTVTMRFKTPGLRIGALISLIGVALLIGIEWWLRDQYKYAK</sequence>
<feature type="transmembrane region" description="Helical" evidence="1">
    <location>
        <begin position="112"/>
        <end position="132"/>
    </location>
</feature>
<feature type="transmembrane region" description="Helical" evidence="1">
    <location>
        <begin position="301"/>
        <end position="318"/>
    </location>
</feature>
<keyword evidence="3" id="KW-1185">Reference proteome</keyword>
<feature type="transmembrane region" description="Helical" evidence="1">
    <location>
        <begin position="164"/>
        <end position="181"/>
    </location>
</feature>
<dbReference type="InterPro" id="IPR018580">
    <property type="entry name" value="Uncharacterised_YfhO"/>
</dbReference>
<proteinExistence type="predicted"/>
<dbReference type="Pfam" id="PF09586">
    <property type="entry name" value="YfhO"/>
    <property type="match status" value="1"/>
</dbReference>
<keyword evidence="1" id="KW-0812">Transmembrane</keyword>
<evidence type="ECO:0000313" key="2">
    <source>
        <dbReference type="EMBL" id="KRO15745.1"/>
    </source>
</evidence>
<accession>A0A0R2MQ56</accession>
<feature type="transmembrane region" description="Helical" evidence="1">
    <location>
        <begin position="387"/>
        <end position="405"/>
    </location>
</feature>
<feature type="transmembrane region" description="Helical" evidence="1">
    <location>
        <begin position="411"/>
        <end position="430"/>
    </location>
</feature>
<comment type="caution">
    <text evidence="2">The sequence shown here is derived from an EMBL/GenBank/DDBJ whole genome shotgun (WGS) entry which is preliminary data.</text>
</comment>
<dbReference type="PATRIC" id="fig|1293598.4.peg.2268"/>
<name>A0A0R2MQ56_9LACO</name>
<dbReference type="PANTHER" id="PTHR38454:SF1">
    <property type="entry name" value="INTEGRAL MEMBRANE PROTEIN"/>
    <property type="match status" value="1"/>
</dbReference>
<dbReference type="EMBL" id="JQCE01000061">
    <property type="protein sequence ID" value="KRO15745.1"/>
    <property type="molecule type" value="Genomic_DNA"/>
</dbReference>
<feature type="transmembrane region" description="Helical" evidence="1">
    <location>
        <begin position="89"/>
        <end position="106"/>
    </location>
</feature>